<organism evidence="2 3">
    <name type="scientific">Brachionus calyciflorus</name>
    <dbReference type="NCBI Taxonomy" id="104777"/>
    <lineage>
        <taxon>Eukaryota</taxon>
        <taxon>Metazoa</taxon>
        <taxon>Spiralia</taxon>
        <taxon>Gnathifera</taxon>
        <taxon>Rotifera</taxon>
        <taxon>Eurotatoria</taxon>
        <taxon>Monogononta</taxon>
        <taxon>Pseudotrocha</taxon>
        <taxon>Ploima</taxon>
        <taxon>Brachionidae</taxon>
        <taxon>Brachionus</taxon>
    </lineage>
</organism>
<feature type="signal peptide" evidence="1">
    <location>
        <begin position="1"/>
        <end position="20"/>
    </location>
</feature>
<dbReference type="AlphaFoldDB" id="A0A814H2I6"/>
<comment type="caution">
    <text evidence="2">The sequence shown here is derived from an EMBL/GenBank/DDBJ whole genome shotgun (WGS) entry which is preliminary data.</text>
</comment>
<protein>
    <submittedName>
        <fullName evidence="2">Uncharacterized protein</fullName>
    </submittedName>
</protein>
<keyword evidence="1" id="KW-0732">Signal</keyword>
<evidence type="ECO:0000313" key="2">
    <source>
        <dbReference type="EMBL" id="CAF1004169.1"/>
    </source>
</evidence>
<keyword evidence="3" id="KW-1185">Reference proteome</keyword>
<evidence type="ECO:0000313" key="3">
    <source>
        <dbReference type="Proteomes" id="UP000663879"/>
    </source>
</evidence>
<gene>
    <name evidence="2" type="ORF">OXX778_LOCUS16564</name>
</gene>
<reference evidence="2" key="1">
    <citation type="submission" date="2021-02" db="EMBL/GenBank/DDBJ databases">
        <authorList>
            <person name="Nowell W R."/>
        </authorList>
    </citation>
    <scope>NUCLEOTIDE SEQUENCE</scope>
    <source>
        <strain evidence="2">Ploen Becks lab</strain>
    </source>
</reference>
<dbReference type="OrthoDB" id="10213688at2759"/>
<evidence type="ECO:0000256" key="1">
    <source>
        <dbReference type="SAM" id="SignalP"/>
    </source>
</evidence>
<dbReference type="Proteomes" id="UP000663879">
    <property type="component" value="Unassembled WGS sequence"/>
</dbReference>
<name>A0A814H2I6_9BILA</name>
<dbReference type="EMBL" id="CAJNOC010003951">
    <property type="protein sequence ID" value="CAF1004169.1"/>
    <property type="molecule type" value="Genomic_DNA"/>
</dbReference>
<accession>A0A814H2I6</accession>
<sequence>MKKLYILLVSLIFSFNPSKQDDYIDDSTYKSVENIHSNYGSCEKPEQIKLEHINSSNTSSFTLNDYKLTRKVSDFKSTCFKNADLKRFFSFGLNRVFSFDLNDQAYIELKLKKKIVEADLYATITDTSCQIEYQCVPLFNEESNIIYLGSGNYNLIINAVLKKSDDISINFDLSIKAYLDPVFNGSFNSPIILDRDENFFSNQNIEKILVNILNKNSYRTKLDCSSESLSPSVVYSFEIPKEMELLLDIKLYSKSNKLDTVLGIVDYYNSSISVENWCNDDSDKIGGLSSYLSGILTHGKYKLIASGYDNETYGHFMLELKSYKIGSIGPIVLDDSMKKIFNGSFTHNKNKFICNCCNGKESIHDYIEIPLTVPQGKTMIGFIKVYGANKKNKLDTFIEIRDEYLESYFESGNLCNDDSSIVGGLSSFLNVLLRSGDYKLVIGSLDSKRSANFTLEFNF</sequence>
<proteinExistence type="predicted"/>
<feature type="chain" id="PRO_5032527115" evidence="1">
    <location>
        <begin position="21"/>
        <end position="459"/>
    </location>
</feature>